<dbReference type="PROSITE" id="PS51679">
    <property type="entry name" value="SAM_MT_C5"/>
    <property type="match status" value="1"/>
</dbReference>
<evidence type="ECO:0000256" key="5">
    <source>
        <dbReference type="PROSITE-ProRule" id="PRU01016"/>
    </source>
</evidence>
<evidence type="ECO:0000313" key="6">
    <source>
        <dbReference type="EMBL" id="CAH0112517.1"/>
    </source>
</evidence>
<dbReference type="EC" id="2.1.1.37" evidence="1"/>
<dbReference type="InterPro" id="IPR029063">
    <property type="entry name" value="SAM-dependent_MTases_sf"/>
</dbReference>
<keyword evidence="4 5" id="KW-0949">S-adenosyl-L-methionine</keyword>
<dbReference type="Pfam" id="PF00145">
    <property type="entry name" value="DNA_methylase"/>
    <property type="match status" value="1"/>
</dbReference>
<proteinExistence type="inferred from homology"/>
<dbReference type="AlphaFoldDB" id="A0A8J2S0I5"/>
<keyword evidence="2 5" id="KW-0489">Methyltransferase</keyword>
<accession>A0A8J2S0I5</accession>
<dbReference type="Proteomes" id="UP000789390">
    <property type="component" value="Unassembled WGS sequence"/>
</dbReference>
<dbReference type="InterPro" id="IPR050390">
    <property type="entry name" value="C5-Methyltransferase"/>
</dbReference>
<gene>
    <name evidence="6" type="ORF">DGAL_LOCUS16237</name>
</gene>
<evidence type="ECO:0000256" key="4">
    <source>
        <dbReference type="ARBA" id="ARBA00022691"/>
    </source>
</evidence>
<reference evidence="6" key="1">
    <citation type="submission" date="2021-11" db="EMBL/GenBank/DDBJ databases">
        <authorList>
            <person name="Schell T."/>
        </authorList>
    </citation>
    <scope>NUCLEOTIDE SEQUENCE</scope>
    <source>
        <strain evidence="6">M5</strain>
    </source>
</reference>
<dbReference type="EMBL" id="CAKKLH010000327">
    <property type="protein sequence ID" value="CAH0112517.1"/>
    <property type="molecule type" value="Genomic_DNA"/>
</dbReference>
<comment type="similarity">
    <text evidence="5">Belongs to the class I-like SAM-binding methyltransferase superfamily. C5-methyltransferase family.</text>
</comment>
<comment type="caution">
    <text evidence="6">The sequence shown here is derived from an EMBL/GenBank/DDBJ whole genome shotgun (WGS) entry which is preliminary data.</text>
</comment>
<dbReference type="GO" id="GO:0003886">
    <property type="term" value="F:DNA (cytosine-5-)-methyltransferase activity"/>
    <property type="evidence" value="ECO:0007669"/>
    <property type="project" value="UniProtKB-EC"/>
</dbReference>
<keyword evidence="7" id="KW-1185">Reference proteome</keyword>
<dbReference type="PANTHER" id="PTHR23068">
    <property type="entry name" value="DNA CYTOSINE-5- -METHYLTRANSFERASE 3-RELATED"/>
    <property type="match status" value="1"/>
</dbReference>
<dbReference type="InterPro" id="IPR001525">
    <property type="entry name" value="C5_MeTfrase"/>
</dbReference>
<dbReference type="Gene3D" id="3.40.50.150">
    <property type="entry name" value="Vaccinia Virus protein VP39"/>
    <property type="match status" value="1"/>
</dbReference>
<keyword evidence="3 5" id="KW-0808">Transferase</keyword>
<organism evidence="6 7">
    <name type="scientific">Daphnia galeata</name>
    <dbReference type="NCBI Taxonomy" id="27404"/>
    <lineage>
        <taxon>Eukaryota</taxon>
        <taxon>Metazoa</taxon>
        <taxon>Ecdysozoa</taxon>
        <taxon>Arthropoda</taxon>
        <taxon>Crustacea</taxon>
        <taxon>Branchiopoda</taxon>
        <taxon>Diplostraca</taxon>
        <taxon>Cladocera</taxon>
        <taxon>Anomopoda</taxon>
        <taxon>Daphniidae</taxon>
        <taxon>Daphnia</taxon>
    </lineage>
</organism>
<evidence type="ECO:0000256" key="1">
    <source>
        <dbReference type="ARBA" id="ARBA00011975"/>
    </source>
</evidence>
<dbReference type="GO" id="GO:0005634">
    <property type="term" value="C:nucleus"/>
    <property type="evidence" value="ECO:0007669"/>
    <property type="project" value="TreeGrafter"/>
</dbReference>
<sequence>MALLPRLIGPNLHVIENSSDWLLEQIPNPLIFRSPNFSSPSANSETKSEYFLKDHEFRSSDATQFSDSDRDIEGNFEVLLHIYEFAHLFDAIILLFRKYCVNCLNIWTEQGDKLVNNADEWLCFLCLRETKLLLKAHDNWEQQVLVFHEPIAVYAPRALYWKRQPLRVLSLFDGIGTGLVALRKLGIEVEVYYASEVLTAAATVSRTRLGGVLQHIGSVGEVTRKRLEEVSPIHLLIGGSPCNDFSAINRFPKDFYDPRGYSRYFFDFVRVLDLLRKINGQYQHLLWLFENVASMPQHYRDTISWHLDCQPAVIDAKNFSPQLRRRLFWGNIPGLFTVYEEEPTHDGNSLTLEKSLMPNSGRRAAQDKIRTLTTNTNSLLQGRTENCKSSKDLASLFPVRVSFQQDELKVVDVENGVAKQSKKGKKSNLSKDGEDANLQTDVLWLQEIEHVFGLPRHFTDVGNMSRTDRQKLLGHAWSVPVIASIFSNLKDYALSCKGTPQSLSG</sequence>
<feature type="active site" evidence="5">
    <location>
        <position position="242"/>
    </location>
</feature>
<evidence type="ECO:0000256" key="3">
    <source>
        <dbReference type="ARBA" id="ARBA00022679"/>
    </source>
</evidence>
<evidence type="ECO:0000313" key="7">
    <source>
        <dbReference type="Proteomes" id="UP000789390"/>
    </source>
</evidence>
<dbReference type="SUPFAM" id="SSF53335">
    <property type="entry name" value="S-adenosyl-L-methionine-dependent methyltransferases"/>
    <property type="match status" value="1"/>
</dbReference>
<protein>
    <recommendedName>
        <fullName evidence="1">DNA (cytosine-5-)-methyltransferase</fullName>
        <ecNumber evidence="1">2.1.1.37</ecNumber>
    </recommendedName>
</protein>
<dbReference type="GO" id="GO:0032259">
    <property type="term" value="P:methylation"/>
    <property type="evidence" value="ECO:0007669"/>
    <property type="project" value="UniProtKB-KW"/>
</dbReference>
<evidence type="ECO:0000256" key="2">
    <source>
        <dbReference type="ARBA" id="ARBA00022603"/>
    </source>
</evidence>
<dbReference type="OrthoDB" id="641149at2759"/>
<name>A0A8J2S0I5_9CRUS</name>
<dbReference type="PANTHER" id="PTHR23068:SF25">
    <property type="entry name" value="DNA (CYTOSINE-5)-METHYLTRANSFERASE DRM2"/>
    <property type="match status" value="1"/>
</dbReference>